<dbReference type="PROSITE" id="PS51257">
    <property type="entry name" value="PROKAR_LIPOPROTEIN"/>
    <property type="match status" value="1"/>
</dbReference>
<dbReference type="Proteomes" id="UP001139311">
    <property type="component" value="Unassembled WGS sequence"/>
</dbReference>
<proteinExistence type="predicted"/>
<dbReference type="PANTHER" id="PTHR30251">
    <property type="entry name" value="PILUS ASSEMBLY CHAPERONE"/>
    <property type="match status" value="1"/>
</dbReference>
<evidence type="ECO:0000313" key="3">
    <source>
        <dbReference type="EMBL" id="MCB4823541.1"/>
    </source>
</evidence>
<comment type="caution">
    <text evidence="3">The sequence shown here is derived from an EMBL/GenBank/DDBJ whole genome shotgun (WGS) entry which is preliminary data.</text>
</comment>
<sequence length="247" mass="26539">MVPAPRSAPRRAALGLVLAAAGCLLAPRRAAAATRISPTLLDFAPGQMAGLLEFANLGDGAISIDIDIVAWTQRGDEDILAPSEDIVVSPPAAVIPAGARQTLRVIFRRRPEGEGERSYRLLIAENPVAPDRNRTIAVAVTHSLPVFMGPALGGGQGRVQWRAERSPEGGWDLVAANPGQRYIRIQSLSVLTSRAQQLPVEPRGRTPYVLPGVERRWRLPRVPAGIDSVLLRGQTQSGPFEQTVTFT</sequence>
<keyword evidence="1" id="KW-0732">Signal</keyword>
<protein>
    <submittedName>
        <fullName evidence="3">Fimbria/pilus periplasmic chaperone</fullName>
    </submittedName>
</protein>
<feature type="signal peptide" evidence="1">
    <location>
        <begin position="1"/>
        <end position="32"/>
    </location>
</feature>
<dbReference type="Gene3D" id="2.60.40.10">
    <property type="entry name" value="Immunoglobulins"/>
    <property type="match status" value="1"/>
</dbReference>
<accession>A0A9X1L8X8</accession>
<dbReference type="InterPro" id="IPR008962">
    <property type="entry name" value="PapD-like_sf"/>
</dbReference>
<evidence type="ECO:0000256" key="1">
    <source>
        <dbReference type="SAM" id="SignalP"/>
    </source>
</evidence>
<evidence type="ECO:0000313" key="4">
    <source>
        <dbReference type="Proteomes" id="UP001139311"/>
    </source>
</evidence>
<dbReference type="InterPro" id="IPR050643">
    <property type="entry name" value="Periplasmic_pilus_chap"/>
</dbReference>
<name>A0A9X1L8X8_9PROT</name>
<feature type="domain" description="Pili assembly chaperone N-terminal" evidence="2">
    <location>
        <begin position="35"/>
        <end position="151"/>
    </location>
</feature>
<dbReference type="GO" id="GO:0030288">
    <property type="term" value="C:outer membrane-bounded periplasmic space"/>
    <property type="evidence" value="ECO:0007669"/>
    <property type="project" value="InterPro"/>
</dbReference>
<keyword evidence="4" id="KW-1185">Reference proteome</keyword>
<dbReference type="RefSeq" id="WP_226610392.1">
    <property type="nucleotide sequence ID" value="NZ_JAJAQI010000028.1"/>
</dbReference>
<evidence type="ECO:0000259" key="2">
    <source>
        <dbReference type="Pfam" id="PF00345"/>
    </source>
</evidence>
<gene>
    <name evidence="3" type="ORF">LHA35_17565</name>
</gene>
<dbReference type="EMBL" id="JAJAQI010000028">
    <property type="protein sequence ID" value="MCB4823541.1"/>
    <property type="molecule type" value="Genomic_DNA"/>
</dbReference>
<dbReference type="Pfam" id="PF00345">
    <property type="entry name" value="PapD_N"/>
    <property type="match status" value="1"/>
</dbReference>
<dbReference type="InterPro" id="IPR016147">
    <property type="entry name" value="Pili_assmbl_chaperone_N"/>
</dbReference>
<dbReference type="PANTHER" id="PTHR30251:SF4">
    <property type="entry name" value="SLR1668 PROTEIN"/>
    <property type="match status" value="1"/>
</dbReference>
<dbReference type="AlphaFoldDB" id="A0A9X1L8X8"/>
<dbReference type="GO" id="GO:0071555">
    <property type="term" value="P:cell wall organization"/>
    <property type="evidence" value="ECO:0007669"/>
    <property type="project" value="InterPro"/>
</dbReference>
<dbReference type="InterPro" id="IPR013783">
    <property type="entry name" value="Ig-like_fold"/>
</dbReference>
<dbReference type="SUPFAM" id="SSF49354">
    <property type="entry name" value="PapD-like"/>
    <property type="match status" value="1"/>
</dbReference>
<organism evidence="3 4">
    <name type="scientific">Roseicella aerolata</name>
    <dbReference type="NCBI Taxonomy" id="2883479"/>
    <lineage>
        <taxon>Bacteria</taxon>
        <taxon>Pseudomonadati</taxon>
        <taxon>Pseudomonadota</taxon>
        <taxon>Alphaproteobacteria</taxon>
        <taxon>Acetobacterales</taxon>
        <taxon>Roseomonadaceae</taxon>
        <taxon>Roseicella</taxon>
    </lineage>
</organism>
<feature type="chain" id="PRO_5040981091" evidence="1">
    <location>
        <begin position="33"/>
        <end position="247"/>
    </location>
</feature>
<reference evidence="3" key="1">
    <citation type="submission" date="2021-10" db="EMBL/GenBank/DDBJ databases">
        <title>Roseicella aerolatum sp. nov., isolated from aerosols of e-waste dismantling site.</title>
        <authorList>
            <person name="Qin T."/>
        </authorList>
    </citation>
    <scope>NUCLEOTIDE SEQUENCE</scope>
    <source>
        <strain evidence="3">GB24</strain>
    </source>
</reference>